<dbReference type="OrthoDB" id="2053844at2"/>
<sequence>MAAPSVSGVTECDENLCAPNLSASERAVFTARRKAAYEALHPETQAAAFKGNQHVARGQLGHEQKTFSEDQAEKTGQAERSVRRDAERGTKVCEAALDRDGVLQGWSNWRGSTGYAPNS</sequence>
<proteinExistence type="predicted"/>
<dbReference type="AlphaFoldDB" id="A0A318U4K8"/>
<keyword evidence="3" id="KW-1185">Reference proteome</keyword>
<evidence type="ECO:0000313" key="2">
    <source>
        <dbReference type="EMBL" id="PYF12979.1"/>
    </source>
</evidence>
<organism evidence="2 3">
    <name type="scientific">Rhodobacter viridis</name>
    <dbReference type="NCBI Taxonomy" id="1054202"/>
    <lineage>
        <taxon>Bacteria</taxon>
        <taxon>Pseudomonadati</taxon>
        <taxon>Pseudomonadota</taxon>
        <taxon>Alphaproteobacteria</taxon>
        <taxon>Rhodobacterales</taxon>
        <taxon>Rhodobacter group</taxon>
        <taxon>Rhodobacter</taxon>
    </lineage>
</organism>
<comment type="caution">
    <text evidence="2">The sequence shown here is derived from an EMBL/GenBank/DDBJ whole genome shotgun (WGS) entry which is preliminary data.</text>
</comment>
<dbReference type="RefSeq" id="WP_110804000.1">
    <property type="nucleotide sequence ID" value="NZ_QJTK01000001.1"/>
</dbReference>
<evidence type="ECO:0000313" key="3">
    <source>
        <dbReference type="Proteomes" id="UP000247727"/>
    </source>
</evidence>
<accession>A0A318U4K8</accession>
<feature type="region of interest" description="Disordered" evidence="1">
    <location>
        <begin position="57"/>
        <end position="89"/>
    </location>
</feature>
<reference evidence="2 3" key="1">
    <citation type="submission" date="2018-06" db="EMBL/GenBank/DDBJ databases">
        <title>Genomic Encyclopedia of Type Strains, Phase III (KMG-III): the genomes of soil and plant-associated and newly described type strains.</title>
        <authorList>
            <person name="Whitman W."/>
        </authorList>
    </citation>
    <scope>NUCLEOTIDE SEQUENCE [LARGE SCALE GENOMIC DNA]</scope>
    <source>
        <strain evidence="2 3">JA737</strain>
    </source>
</reference>
<name>A0A318U4K8_9RHOB</name>
<protein>
    <submittedName>
        <fullName evidence="2">Uncharacterized protein</fullName>
    </submittedName>
</protein>
<dbReference type="Proteomes" id="UP000247727">
    <property type="component" value="Unassembled WGS sequence"/>
</dbReference>
<gene>
    <name evidence="2" type="ORF">C8J30_101364</name>
</gene>
<dbReference type="EMBL" id="QJTK01000001">
    <property type="protein sequence ID" value="PYF12979.1"/>
    <property type="molecule type" value="Genomic_DNA"/>
</dbReference>
<feature type="compositionally biased region" description="Basic and acidic residues" evidence="1">
    <location>
        <begin position="60"/>
        <end position="89"/>
    </location>
</feature>
<evidence type="ECO:0000256" key="1">
    <source>
        <dbReference type="SAM" id="MobiDB-lite"/>
    </source>
</evidence>